<gene>
    <name evidence="1" type="ORF">A0127_09345</name>
</gene>
<proteinExistence type="predicted"/>
<protein>
    <submittedName>
        <fullName evidence="1">Uncharacterized protein</fullName>
    </submittedName>
</protein>
<dbReference type="EMBL" id="CP014750">
    <property type="protein sequence ID" value="AMQ19351.1"/>
    <property type="molecule type" value="Genomic_DNA"/>
</dbReference>
<name>A0A142CX49_9EURY</name>
<keyword evidence="2" id="KW-1185">Reference proteome</keyword>
<dbReference type="AlphaFoldDB" id="A0A142CX49"/>
<evidence type="ECO:0000313" key="1">
    <source>
        <dbReference type="EMBL" id="AMQ19351.1"/>
    </source>
</evidence>
<accession>A0A142CX49</accession>
<reference evidence="2" key="1">
    <citation type="submission" date="2016-03" db="EMBL/GenBank/DDBJ databases">
        <authorList>
            <person name="Oger P.M."/>
        </authorList>
    </citation>
    <scope>NUCLEOTIDE SEQUENCE [LARGE SCALE GENOMIC DNA]</scope>
    <source>
        <strain evidence="2">OG-1</strain>
    </source>
</reference>
<dbReference type="STRING" id="53952.A0127_09345"/>
<organism evidence="1 2">
    <name type="scientific">Thermococcus peptonophilus</name>
    <dbReference type="NCBI Taxonomy" id="53952"/>
    <lineage>
        <taxon>Archaea</taxon>
        <taxon>Methanobacteriati</taxon>
        <taxon>Methanobacteriota</taxon>
        <taxon>Thermococci</taxon>
        <taxon>Thermococcales</taxon>
        <taxon>Thermococcaceae</taxon>
        <taxon>Thermococcus</taxon>
    </lineage>
</organism>
<sequence>MNLCGEKVIALGELVGRVLSSAGKRVLLVPVPEGLLRLAGKFRPTVSMGLKPNTCESNDALSFLKPIPLEESIHWTAEGLR</sequence>
<dbReference type="KEGG" id="tpep:A0127_09345"/>
<dbReference type="Proteomes" id="UP000073604">
    <property type="component" value="Chromosome"/>
</dbReference>
<evidence type="ECO:0000313" key="2">
    <source>
        <dbReference type="Proteomes" id="UP000073604"/>
    </source>
</evidence>